<keyword evidence="2" id="KW-0539">Nucleus</keyword>
<dbReference type="Proteomes" id="UP000186922">
    <property type="component" value="Unassembled WGS sequence"/>
</dbReference>
<evidence type="ECO:0000313" key="6">
    <source>
        <dbReference type="Proteomes" id="UP000186922"/>
    </source>
</evidence>
<evidence type="ECO:0000256" key="1">
    <source>
        <dbReference type="ARBA" id="ARBA00004123"/>
    </source>
</evidence>
<feature type="compositionally biased region" description="Basic and acidic residues" evidence="3">
    <location>
        <begin position="307"/>
        <end position="316"/>
    </location>
</feature>
<name>A0A1D1VTE8_RAMVA</name>
<feature type="compositionally biased region" description="Basic and acidic residues" evidence="3">
    <location>
        <begin position="291"/>
        <end position="301"/>
    </location>
</feature>
<protein>
    <recommendedName>
        <fullName evidence="4">Chromo domain-containing protein</fullName>
    </recommendedName>
</protein>
<dbReference type="PROSITE" id="PS50013">
    <property type="entry name" value="CHROMO_2"/>
    <property type="match status" value="2"/>
</dbReference>
<dbReference type="InterPro" id="IPR023780">
    <property type="entry name" value="Chromo_domain"/>
</dbReference>
<feature type="compositionally biased region" description="Basic and acidic residues" evidence="3">
    <location>
        <begin position="487"/>
        <end position="496"/>
    </location>
</feature>
<feature type="compositionally biased region" description="Low complexity" evidence="3">
    <location>
        <begin position="180"/>
        <end position="212"/>
    </location>
</feature>
<dbReference type="AlphaFoldDB" id="A0A1D1VTE8"/>
<proteinExistence type="predicted"/>
<dbReference type="CDD" id="cd00024">
    <property type="entry name" value="CD_CSD"/>
    <property type="match status" value="2"/>
</dbReference>
<feature type="compositionally biased region" description="Basic and acidic residues" evidence="3">
    <location>
        <begin position="215"/>
        <end position="225"/>
    </location>
</feature>
<organism evidence="5 6">
    <name type="scientific">Ramazzottius varieornatus</name>
    <name type="common">Water bear</name>
    <name type="synonym">Tardigrade</name>
    <dbReference type="NCBI Taxonomy" id="947166"/>
    <lineage>
        <taxon>Eukaryota</taxon>
        <taxon>Metazoa</taxon>
        <taxon>Ecdysozoa</taxon>
        <taxon>Tardigrada</taxon>
        <taxon>Eutardigrada</taxon>
        <taxon>Parachela</taxon>
        <taxon>Hypsibioidea</taxon>
        <taxon>Ramazzottiidae</taxon>
        <taxon>Ramazzottius</taxon>
    </lineage>
</organism>
<dbReference type="STRING" id="947166.A0A1D1VTE8"/>
<keyword evidence="6" id="KW-1185">Reference proteome</keyword>
<feature type="compositionally biased region" description="Low complexity" evidence="3">
    <location>
        <begin position="317"/>
        <end position="330"/>
    </location>
</feature>
<comment type="caution">
    <text evidence="5">The sequence shown here is derived from an EMBL/GenBank/DDBJ whole genome shotgun (WGS) entry which is preliminary data.</text>
</comment>
<dbReference type="EMBL" id="BDGG01000011">
    <property type="protein sequence ID" value="GAV04815.1"/>
    <property type="molecule type" value="Genomic_DNA"/>
</dbReference>
<dbReference type="InterPro" id="IPR023779">
    <property type="entry name" value="Chromodomain_CS"/>
</dbReference>
<feature type="compositionally biased region" description="Basic residues" evidence="3">
    <location>
        <begin position="647"/>
        <end position="660"/>
    </location>
</feature>
<feature type="compositionally biased region" description="Basic and acidic residues" evidence="3">
    <location>
        <begin position="105"/>
        <end position="118"/>
    </location>
</feature>
<feature type="region of interest" description="Disordered" evidence="3">
    <location>
        <begin position="90"/>
        <end position="239"/>
    </location>
</feature>
<dbReference type="InterPro" id="IPR016197">
    <property type="entry name" value="Chromo-like_dom_sf"/>
</dbReference>
<accession>A0A1D1VTE8</accession>
<feature type="domain" description="Chromo" evidence="4">
    <location>
        <begin position="10"/>
        <end position="81"/>
    </location>
</feature>
<dbReference type="SUPFAM" id="SSF54160">
    <property type="entry name" value="Chromo domain-like"/>
    <property type="match status" value="2"/>
</dbReference>
<dbReference type="InterPro" id="IPR051219">
    <property type="entry name" value="Heterochromatin_chromo-domain"/>
</dbReference>
<evidence type="ECO:0000313" key="5">
    <source>
        <dbReference type="EMBL" id="GAV04815.1"/>
    </source>
</evidence>
<dbReference type="InterPro" id="IPR000953">
    <property type="entry name" value="Chromo/chromo_shadow_dom"/>
</dbReference>
<dbReference type="PROSITE" id="PS00598">
    <property type="entry name" value="CHROMO_1"/>
    <property type="match status" value="1"/>
</dbReference>
<feature type="region of interest" description="Disordered" evidence="3">
    <location>
        <begin position="634"/>
        <end position="660"/>
    </location>
</feature>
<gene>
    <name evidence="5" type="primary">RvY_15036-1</name>
    <name evidence="5" type="synonym">RvY_15036.1</name>
    <name evidence="5" type="ORF">RvY_15036</name>
</gene>
<feature type="compositionally biased region" description="Acidic residues" evidence="3">
    <location>
        <begin position="226"/>
        <end position="237"/>
    </location>
</feature>
<comment type="subcellular location">
    <subcellularLocation>
        <location evidence="1">Nucleus</location>
    </subcellularLocation>
</comment>
<dbReference type="GO" id="GO:0005634">
    <property type="term" value="C:nucleus"/>
    <property type="evidence" value="ECO:0007669"/>
    <property type="project" value="UniProtKB-SubCell"/>
</dbReference>
<evidence type="ECO:0000259" key="4">
    <source>
        <dbReference type="PROSITE" id="PS50013"/>
    </source>
</evidence>
<feature type="region of interest" description="Disordered" evidence="3">
    <location>
        <begin position="291"/>
        <end position="337"/>
    </location>
</feature>
<sequence>MADYDPDALYNVEAVRDHKGRAPYRQFFIKWEDYDESTNTWEPEANLVYNEVTQTYCREKGLPPIVDPVAEKERKKQERAEKLARKIKREEEEERLRKEKKRGRKEAERRRLEEEAAGKYKLPAPPPASKVSTPRADSPEIPLDLSRQGRASVTSAPVSVTPSFAPLIVKLPAPRPRTLSVSSESSVEFVGTSGSSKAASASASTSKASSSSPDQHSKTDVWNRDSEDDGSDEEDGPELFSVRKVLAMKGVAPKREFFVQWEGYESEDDTWEPESGVGHLDIVREFIARKQAEKDVKEKAETKRKREISEAKEKASSKATSSTSGSTSVKKPVKASSDKFTALLQKDGKKASISSTSGFKVPKAKTQTKISEEYKALWQKQLGLKDPEPVNTAAKTLHPFLNAYSPSLLLTPTPVPKPPEVQHPAPIPVPAPAPAFKKGPEKPVRVFNIPARVVEVYPDYLPDEAIKKEFPNEHFAMVKMVLGTKVHEPEKKEEPSRSGLPDELDDVWRPPSEDRFVALYNRLSCLRDKSTFFSGPPESPLVTSSDHMFERAMPDLRQLDWNKGFRIPEVIGNYMDYFKNRLLPAHQHAMSWTSPPTMLRFTPREVPASLHNELKDPDVMLHMGRDVMNYAKEKNQQRCSKQIVRPGRLRGPRRSASHRR</sequence>
<dbReference type="Gene3D" id="2.40.50.40">
    <property type="match status" value="2"/>
</dbReference>
<dbReference type="PANTHER" id="PTHR22812">
    <property type="entry name" value="CHROMOBOX PROTEIN"/>
    <property type="match status" value="1"/>
</dbReference>
<evidence type="ECO:0000256" key="2">
    <source>
        <dbReference type="ARBA" id="ARBA00023242"/>
    </source>
</evidence>
<dbReference type="OrthoDB" id="5376140at2759"/>
<feature type="domain" description="Chromo" evidence="4">
    <location>
        <begin position="240"/>
        <end position="298"/>
    </location>
</feature>
<dbReference type="SMART" id="SM00298">
    <property type="entry name" value="CHROMO"/>
    <property type="match status" value="2"/>
</dbReference>
<reference evidence="5 6" key="1">
    <citation type="journal article" date="2016" name="Nat. Commun.">
        <title>Extremotolerant tardigrade genome and improved radiotolerance of human cultured cells by tardigrade-unique protein.</title>
        <authorList>
            <person name="Hashimoto T."/>
            <person name="Horikawa D.D."/>
            <person name="Saito Y."/>
            <person name="Kuwahara H."/>
            <person name="Kozuka-Hata H."/>
            <person name="Shin-I T."/>
            <person name="Minakuchi Y."/>
            <person name="Ohishi K."/>
            <person name="Motoyama A."/>
            <person name="Aizu T."/>
            <person name="Enomoto A."/>
            <person name="Kondo K."/>
            <person name="Tanaka S."/>
            <person name="Hara Y."/>
            <person name="Koshikawa S."/>
            <person name="Sagara H."/>
            <person name="Miura T."/>
            <person name="Yokobori S."/>
            <person name="Miyagawa K."/>
            <person name="Suzuki Y."/>
            <person name="Kubo T."/>
            <person name="Oyama M."/>
            <person name="Kohara Y."/>
            <person name="Fujiyama A."/>
            <person name="Arakawa K."/>
            <person name="Katayama T."/>
            <person name="Toyoda A."/>
            <person name="Kunieda T."/>
        </authorList>
    </citation>
    <scope>NUCLEOTIDE SEQUENCE [LARGE SCALE GENOMIC DNA]</scope>
    <source>
        <strain evidence="5 6">YOKOZUNA-1</strain>
    </source>
</reference>
<feature type="region of interest" description="Disordered" evidence="3">
    <location>
        <begin position="487"/>
        <end position="506"/>
    </location>
</feature>
<feature type="compositionally biased region" description="Low complexity" evidence="3">
    <location>
        <begin position="151"/>
        <end position="163"/>
    </location>
</feature>
<dbReference type="Pfam" id="PF00385">
    <property type="entry name" value="Chromo"/>
    <property type="match status" value="2"/>
</dbReference>
<evidence type="ECO:0000256" key="3">
    <source>
        <dbReference type="SAM" id="MobiDB-lite"/>
    </source>
</evidence>